<keyword evidence="2 5" id="KW-0645">Protease</keyword>
<evidence type="ECO:0000256" key="6">
    <source>
        <dbReference type="RuleBase" id="RU003355"/>
    </source>
</evidence>
<dbReference type="InterPro" id="IPR000209">
    <property type="entry name" value="Peptidase_S8/S53_dom"/>
</dbReference>
<dbReference type="Pfam" id="PF00082">
    <property type="entry name" value="Peptidase_S8"/>
    <property type="match status" value="1"/>
</dbReference>
<dbReference type="Proteomes" id="UP000317778">
    <property type="component" value="Unassembled WGS sequence"/>
</dbReference>
<dbReference type="InterPro" id="IPR023828">
    <property type="entry name" value="Peptidase_S8_Ser-AS"/>
</dbReference>
<evidence type="ECO:0000256" key="3">
    <source>
        <dbReference type="ARBA" id="ARBA00022801"/>
    </source>
</evidence>
<dbReference type="PANTHER" id="PTHR43806">
    <property type="entry name" value="PEPTIDASE S8"/>
    <property type="match status" value="1"/>
</dbReference>
<name>A0A532VAS0_UNCT6</name>
<dbReference type="AlphaFoldDB" id="A0A532VAS0"/>
<evidence type="ECO:0000259" key="7">
    <source>
        <dbReference type="Pfam" id="PF00082"/>
    </source>
</evidence>
<dbReference type="PROSITE" id="PS00136">
    <property type="entry name" value="SUBTILASE_ASP"/>
    <property type="match status" value="1"/>
</dbReference>
<dbReference type="PRINTS" id="PR00723">
    <property type="entry name" value="SUBTILISIN"/>
</dbReference>
<keyword evidence="3 5" id="KW-0378">Hydrolase</keyword>
<dbReference type="GO" id="GO:0004252">
    <property type="term" value="F:serine-type endopeptidase activity"/>
    <property type="evidence" value="ECO:0007669"/>
    <property type="project" value="UniProtKB-UniRule"/>
</dbReference>
<dbReference type="PROSITE" id="PS51892">
    <property type="entry name" value="SUBTILASE"/>
    <property type="match status" value="1"/>
</dbReference>
<feature type="active site" description="Charge relay system" evidence="5">
    <location>
        <position position="207"/>
    </location>
</feature>
<feature type="active site" description="Charge relay system" evidence="5">
    <location>
        <position position="172"/>
    </location>
</feature>
<evidence type="ECO:0000256" key="2">
    <source>
        <dbReference type="ARBA" id="ARBA00022670"/>
    </source>
</evidence>
<organism evidence="8 9">
    <name type="scientific">candidate division TA06 bacterium B3_TA06</name>
    <dbReference type="NCBI Taxonomy" id="2012487"/>
    <lineage>
        <taxon>Bacteria</taxon>
        <taxon>Bacteria division TA06</taxon>
    </lineage>
</organism>
<sequence length="509" mass="55879">MRHSIVLRIVVGAVILALLIPLGISAAEDAIETNEFIIKAPDSEALQAFVEENGLSVGPLITYPNPSEEVLELFGCYYIVTFPEELQEVQDSLVEELEGLEGVEYVDSIPTREVEPDIEEETESYFFMPDSFSEPYTPNDPLYNQQWNMRITKTNWAWNVSTADGVKVGIIDTGIDTDHEDLVDNINFEFSYNFYNNNINIEDGNGHGTHVSGIAGAKIDNNKGIAGVAGNCLIIPLRVSNNSGAIKTSWVINAVYYAADNNIPIINISLGSYNFSEEYKTATDYAWENGVFLCAVAGNENTNDKLYPAAYEHVMSIGATTSSDSRWSKSNYGSSVDIYAPGANVLTTEEDGTYATHSGTSDATPHVAGLAALIWDVHPDWINQQIWDRILNSADTIQIDKGKVLRMNSMRALGIDSVSIAEPVTPVTPVTHLSSWQITSSVGRQITLRYSDYPQGFSASVFDATGRKVDELHSDQPSGTIEWGECYGPGVYFIRDAESSTTQKAVLVR</sequence>
<evidence type="ECO:0000313" key="8">
    <source>
        <dbReference type="EMBL" id="TKJ44299.1"/>
    </source>
</evidence>
<protein>
    <recommendedName>
        <fullName evidence="7">Peptidase S8/S53 domain-containing protein</fullName>
    </recommendedName>
</protein>
<dbReference type="SUPFAM" id="SSF52743">
    <property type="entry name" value="Subtilisin-like"/>
    <property type="match status" value="1"/>
</dbReference>
<dbReference type="InterPro" id="IPR015500">
    <property type="entry name" value="Peptidase_S8_subtilisin-rel"/>
</dbReference>
<comment type="similarity">
    <text evidence="1 5 6">Belongs to the peptidase S8 family.</text>
</comment>
<dbReference type="GO" id="GO:0006508">
    <property type="term" value="P:proteolysis"/>
    <property type="evidence" value="ECO:0007669"/>
    <property type="project" value="UniProtKB-KW"/>
</dbReference>
<accession>A0A532VAS0</accession>
<evidence type="ECO:0000313" key="9">
    <source>
        <dbReference type="Proteomes" id="UP000317778"/>
    </source>
</evidence>
<evidence type="ECO:0000256" key="4">
    <source>
        <dbReference type="ARBA" id="ARBA00022825"/>
    </source>
</evidence>
<dbReference type="InterPro" id="IPR022398">
    <property type="entry name" value="Peptidase_S8_His-AS"/>
</dbReference>
<evidence type="ECO:0000256" key="1">
    <source>
        <dbReference type="ARBA" id="ARBA00011073"/>
    </source>
</evidence>
<comment type="caution">
    <text evidence="8">The sequence shown here is derived from an EMBL/GenBank/DDBJ whole genome shotgun (WGS) entry which is preliminary data.</text>
</comment>
<gene>
    <name evidence="8" type="ORF">CEE36_00735</name>
</gene>
<dbReference type="PROSITE" id="PS00137">
    <property type="entry name" value="SUBTILASE_HIS"/>
    <property type="match status" value="1"/>
</dbReference>
<keyword evidence="4 5" id="KW-0720">Serine protease</keyword>
<dbReference type="EMBL" id="NJBO01000001">
    <property type="protein sequence ID" value="TKJ44299.1"/>
    <property type="molecule type" value="Genomic_DNA"/>
</dbReference>
<evidence type="ECO:0000256" key="5">
    <source>
        <dbReference type="PROSITE-ProRule" id="PRU01240"/>
    </source>
</evidence>
<feature type="domain" description="Peptidase S8/S53" evidence="7">
    <location>
        <begin position="164"/>
        <end position="396"/>
    </location>
</feature>
<dbReference type="PROSITE" id="PS00138">
    <property type="entry name" value="SUBTILASE_SER"/>
    <property type="match status" value="1"/>
</dbReference>
<dbReference type="PANTHER" id="PTHR43806:SF11">
    <property type="entry name" value="CEREVISIN-RELATED"/>
    <property type="match status" value="1"/>
</dbReference>
<feature type="active site" description="Charge relay system" evidence="5">
    <location>
        <position position="361"/>
    </location>
</feature>
<dbReference type="InterPro" id="IPR036852">
    <property type="entry name" value="Peptidase_S8/S53_dom_sf"/>
</dbReference>
<dbReference type="InterPro" id="IPR050131">
    <property type="entry name" value="Peptidase_S8_subtilisin-like"/>
</dbReference>
<proteinExistence type="inferred from homology"/>
<dbReference type="InterPro" id="IPR023827">
    <property type="entry name" value="Peptidase_S8_Asp-AS"/>
</dbReference>
<dbReference type="Gene3D" id="3.40.50.200">
    <property type="entry name" value="Peptidase S8/S53 domain"/>
    <property type="match status" value="1"/>
</dbReference>
<reference evidence="8 9" key="1">
    <citation type="submission" date="2017-06" db="EMBL/GenBank/DDBJ databases">
        <title>Novel microbial phyla capable of carbon fixation and sulfur reduction in deep-sea sediments.</title>
        <authorList>
            <person name="Huang J."/>
            <person name="Baker B."/>
            <person name="Wang Y."/>
        </authorList>
    </citation>
    <scope>NUCLEOTIDE SEQUENCE [LARGE SCALE GENOMIC DNA]</scope>
    <source>
        <strain evidence="8">B3_TA06</strain>
    </source>
</reference>